<keyword evidence="4" id="KW-1185">Reference proteome</keyword>
<sequence>MEKTALVPREEWKADFSWDANVLRSRIKTVLPGYDKWDPQTWPLIKRPLPYDQLQTLRAIQIPPVFLAYDQPIMEDESKRNSWEDVTLQTIEHSEQDLHYLFQLYPLNFDTKGVLRQSPHLPADEYKEWMSFVPKCRSKIVVLPIKLPVPTKRSSTKSASKAVSPDTAYAAIMKELVKTETASPDLLDELRQEITKLEERCCAEKVRADAAISQAKTRKAKLAHYLSRYEQLEDIYLRQKDETAEQQKRANTSEEKSRTLEATLETRTNELATARQAESAAKRQAQVAQDEASALKDKLYTLYHKTEEFQKKRELEARKKKVGDSASESREKKEKAGSGS</sequence>
<dbReference type="EMBL" id="MU006309">
    <property type="protein sequence ID" value="KAF2849862.1"/>
    <property type="molecule type" value="Genomic_DNA"/>
</dbReference>
<feature type="coiled-coil region" evidence="1">
    <location>
        <begin position="229"/>
        <end position="298"/>
    </location>
</feature>
<reference evidence="3" key="1">
    <citation type="submission" date="2020-01" db="EMBL/GenBank/DDBJ databases">
        <authorList>
            <consortium name="DOE Joint Genome Institute"/>
            <person name="Haridas S."/>
            <person name="Albert R."/>
            <person name="Binder M."/>
            <person name="Bloem J."/>
            <person name="Labutti K."/>
            <person name="Salamov A."/>
            <person name="Andreopoulos B."/>
            <person name="Baker S.E."/>
            <person name="Barry K."/>
            <person name="Bills G."/>
            <person name="Bluhm B.H."/>
            <person name="Cannon C."/>
            <person name="Castanera R."/>
            <person name="Culley D.E."/>
            <person name="Daum C."/>
            <person name="Ezra D."/>
            <person name="Gonzalez J.B."/>
            <person name="Henrissat B."/>
            <person name="Kuo A."/>
            <person name="Liang C."/>
            <person name="Lipzen A."/>
            <person name="Lutzoni F."/>
            <person name="Magnuson J."/>
            <person name="Mondo S."/>
            <person name="Nolan M."/>
            <person name="Ohm R."/>
            <person name="Pangilinan J."/>
            <person name="Park H.-J."/>
            <person name="Ramirez L."/>
            <person name="Alfaro M."/>
            <person name="Sun H."/>
            <person name="Tritt A."/>
            <person name="Yoshinaga Y."/>
            <person name="Zwiers L.-H."/>
            <person name="Turgeon B.G."/>
            <person name="Goodwin S.B."/>
            <person name="Spatafora J.W."/>
            <person name="Crous P.W."/>
            <person name="Grigoriev I.V."/>
        </authorList>
    </citation>
    <scope>NUCLEOTIDE SEQUENCE</scope>
    <source>
        <strain evidence="3">IPT5</strain>
    </source>
</reference>
<dbReference type="Proteomes" id="UP000799423">
    <property type="component" value="Unassembled WGS sequence"/>
</dbReference>
<protein>
    <submittedName>
        <fullName evidence="3">Uncharacterized protein</fullName>
    </submittedName>
</protein>
<name>A0A6A7B398_9PLEO</name>
<organism evidence="3 4">
    <name type="scientific">Plenodomus tracheiphilus IPT5</name>
    <dbReference type="NCBI Taxonomy" id="1408161"/>
    <lineage>
        <taxon>Eukaryota</taxon>
        <taxon>Fungi</taxon>
        <taxon>Dikarya</taxon>
        <taxon>Ascomycota</taxon>
        <taxon>Pezizomycotina</taxon>
        <taxon>Dothideomycetes</taxon>
        <taxon>Pleosporomycetidae</taxon>
        <taxon>Pleosporales</taxon>
        <taxon>Pleosporineae</taxon>
        <taxon>Leptosphaeriaceae</taxon>
        <taxon>Plenodomus</taxon>
    </lineage>
</organism>
<evidence type="ECO:0000313" key="3">
    <source>
        <dbReference type="EMBL" id="KAF2849862.1"/>
    </source>
</evidence>
<evidence type="ECO:0000313" key="4">
    <source>
        <dbReference type="Proteomes" id="UP000799423"/>
    </source>
</evidence>
<keyword evidence="1" id="KW-0175">Coiled coil</keyword>
<evidence type="ECO:0000256" key="2">
    <source>
        <dbReference type="SAM" id="MobiDB-lite"/>
    </source>
</evidence>
<dbReference type="AlphaFoldDB" id="A0A6A7B398"/>
<feature type="region of interest" description="Disordered" evidence="2">
    <location>
        <begin position="310"/>
        <end position="340"/>
    </location>
</feature>
<feature type="compositionally biased region" description="Basic and acidic residues" evidence="2">
    <location>
        <begin position="327"/>
        <end position="340"/>
    </location>
</feature>
<accession>A0A6A7B398</accession>
<gene>
    <name evidence="3" type="ORF">T440DRAFT_532808</name>
</gene>
<evidence type="ECO:0000256" key="1">
    <source>
        <dbReference type="SAM" id="Coils"/>
    </source>
</evidence>
<proteinExistence type="predicted"/>